<name>A0AAD2JGY0_9STRA</name>
<dbReference type="InterPro" id="IPR023292">
    <property type="entry name" value="NTP_PyroPHydrolase-like_dom_sf"/>
</dbReference>
<reference evidence="3" key="1">
    <citation type="submission" date="2023-08" db="EMBL/GenBank/DDBJ databases">
        <authorList>
            <person name="Audoor S."/>
            <person name="Bilcke G."/>
        </authorList>
    </citation>
    <scope>NUCLEOTIDE SEQUENCE</scope>
</reference>
<gene>
    <name evidence="3" type="ORF">CYCCA115_LOCUS11587</name>
</gene>
<evidence type="ECO:0000313" key="3">
    <source>
        <dbReference type="EMBL" id="CAJ1948379.1"/>
    </source>
</evidence>
<evidence type="ECO:0000313" key="4">
    <source>
        <dbReference type="Proteomes" id="UP001295423"/>
    </source>
</evidence>
<feature type="compositionally biased region" description="Acidic residues" evidence="2">
    <location>
        <begin position="353"/>
        <end position="367"/>
    </location>
</feature>
<dbReference type="Proteomes" id="UP001295423">
    <property type="component" value="Unassembled WGS sequence"/>
</dbReference>
<keyword evidence="1" id="KW-0175">Coiled coil</keyword>
<proteinExistence type="predicted"/>
<accession>A0AAD2JGY0</accession>
<feature type="coiled-coil region" evidence="1">
    <location>
        <begin position="237"/>
        <end position="264"/>
    </location>
</feature>
<protein>
    <submittedName>
        <fullName evidence="3">Uncharacterized protein</fullName>
    </submittedName>
</protein>
<evidence type="ECO:0000256" key="2">
    <source>
        <dbReference type="SAM" id="MobiDB-lite"/>
    </source>
</evidence>
<evidence type="ECO:0000256" key="1">
    <source>
        <dbReference type="SAM" id="Coils"/>
    </source>
</evidence>
<keyword evidence="4" id="KW-1185">Reference proteome</keyword>
<feature type="region of interest" description="Disordered" evidence="2">
    <location>
        <begin position="333"/>
        <end position="370"/>
    </location>
</feature>
<organism evidence="3 4">
    <name type="scientific">Cylindrotheca closterium</name>
    <dbReference type="NCBI Taxonomy" id="2856"/>
    <lineage>
        <taxon>Eukaryota</taxon>
        <taxon>Sar</taxon>
        <taxon>Stramenopiles</taxon>
        <taxon>Ochrophyta</taxon>
        <taxon>Bacillariophyta</taxon>
        <taxon>Bacillariophyceae</taxon>
        <taxon>Bacillariophycidae</taxon>
        <taxon>Bacillariales</taxon>
        <taxon>Bacillariaceae</taxon>
        <taxon>Cylindrotheca</taxon>
    </lineage>
</organism>
<dbReference type="InterPro" id="IPR033653">
    <property type="entry name" value="NTP-PPase_DR2231-like"/>
</dbReference>
<dbReference type="EMBL" id="CAKOGP040001747">
    <property type="protein sequence ID" value="CAJ1948379.1"/>
    <property type="molecule type" value="Genomic_DNA"/>
</dbReference>
<comment type="caution">
    <text evidence="3">The sequence shown here is derived from an EMBL/GenBank/DDBJ whole genome shotgun (WGS) entry which is preliminary data.</text>
</comment>
<dbReference type="AlphaFoldDB" id="A0AAD2JGY0"/>
<sequence length="414" mass="46090">MIFRKRQHAIYQEPNVLESVAQYHHLFRLPILSSPTLPSTERHQLQVSLLREEIEGLKTAIVESKSDLVPAANAFANLQYAIGRAVLEFGMGGLFLSMFDEVHRAHMSKICNSRSEAEATQRFHRSKKGIESVIETVVPSLGPEDAATQSKWLVLRSKDHKMLKSVKYAPANLSIIVTRAMEAAAQSASSSDSCSSHQSLPLFFLMASPGALSSAAEHHAALNGSMAPSTTPKLPNKERCQWRLSILESKLKELENALAGEESVSDGSDDHKETLIRVAHCLTNMQYSLSASVLEFGMASLFQSIFDEVHRSRMSEACETVEEAQETIQHYLKEQERNQEPAPSVPTGTIMESPEEDDEDEDDDSESSDYYYRQQQIQHGGMKWLVYQQGKNKVLKSVKHTPANLSGILIQSSC</sequence>
<dbReference type="CDD" id="cd11530">
    <property type="entry name" value="NTP-PPase_DR2231_like"/>
    <property type="match status" value="1"/>
</dbReference>
<dbReference type="Gene3D" id="1.10.3420.10">
    <property type="entry name" value="putative ntp pyrophosphohydrolase like domain"/>
    <property type="match status" value="2"/>
</dbReference>